<proteinExistence type="predicted"/>
<feature type="non-terminal residue" evidence="2">
    <location>
        <position position="138"/>
    </location>
</feature>
<gene>
    <name evidence="2" type="ORF">GMDG_08820</name>
</gene>
<accession>L8FNK6</accession>
<evidence type="ECO:0000259" key="1">
    <source>
        <dbReference type="Pfam" id="PF12760"/>
    </source>
</evidence>
<name>L8FNK6_PSED2</name>
<dbReference type="HOGENOM" id="CLU_044348_3_4_1"/>
<dbReference type="EMBL" id="GL574361">
    <property type="protein sequence ID" value="ELR02492.1"/>
    <property type="molecule type" value="Genomic_DNA"/>
</dbReference>
<evidence type="ECO:0000313" key="3">
    <source>
        <dbReference type="Proteomes" id="UP000011064"/>
    </source>
</evidence>
<dbReference type="Pfam" id="PF12760">
    <property type="entry name" value="Zn_ribbon_IS1595"/>
    <property type="match status" value="1"/>
</dbReference>
<sequence>MSKSTISTFELFALFPDQETARTYLETRLWPEGPKCPVCGLGERITARKGGFYRCNQCKEDFTVRTGTIFERSHVPLHKWVYAMYLLVTARKGISSLQLSKQIGITQKSAWFVLHRLREACGGDLKKLQGLIEIDETY</sequence>
<protein>
    <recommendedName>
        <fullName evidence="1">Transposase zinc-ribbon domain-containing protein</fullName>
    </recommendedName>
</protein>
<keyword evidence="3" id="KW-1185">Reference proteome</keyword>
<dbReference type="InParanoid" id="L8FNK6"/>
<evidence type="ECO:0000313" key="2">
    <source>
        <dbReference type="EMBL" id="ELR02492.1"/>
    </source>
</evidence>
<feature type="domain" description="Transposase zinc-ribbon" evidence="1">
    <location>
        <begin position="16"/>
        <end position="59"/>
    </location>
</feature>
<dbReference type="Proteomes" id="UP000011064">
    <property type="component" value="Unassembled WGS sequence"/>
</dbReference>
<dbReference type="InterPro" id="IPR024442">
    <property type="entry name" value="Transposase_Zn_ribbon"/>
</dbReference>
<reference evidence="3" key="1">
    <citation type="submission" date="2010-09" db="EMBL/GenBank/DDBJ databases">
        <title>The genome sequence of Geomyces destructans 20631-21.</title>
        <authorList>
            <consortium name="The Broad Institute Genome Sequencing Platform"/>
            <person name="Cuomo C.A."/>
            <person name="Blehert D.S."/>
            <person name="Lorch J.M."/>
            <person name="Young S.K."/>
            <person name="Zeng Q."/>
            <person name="Gargeya S."/>
            <person name="Fitzgerald M."/>
            <person name="Haas B."/>
            <person name="Abouelleil A."/>
            <person name="Alvarado L."/>
            <person name="Arachchi H.M."/>
            <person name="Berlin A."/>
            <person name="Brown A."/>
            <person name="Chapman S.B."/>
            <person name="Chen Z."/>
            <person name="Dunbar C."/>
            <person name="Freedman E."/>
            <person name="Gearin G."/>
            <person name="Gellesch M."/>
            <person name="Goldberg J."/>
            <person name="Griggs A."/>
            <person name="Gujja S."/>
            <person name="Heiman D."/>
            <person name="Howarth C."/>
            <person name="Larson L."/>
            <person name="Lui A."/>
            <person name="MacDonald P.J.P."/>
            <person name="Montmayeur A."/>
            <person name="Murphy C."/>
            <person name="Neiman D."/>
            <person name="Pearson M."/>
            <person name="Priest M."/>
            <person name="Roberts A."/>
            <person name="Saif S."/>
            <person name="Shea T."/>
            <person name="Shenoy N."/>
            <person name="Sisk P."/>
            <person name="Stolte C."/>
            <person name="Sykes S."/>
            <person name="Wortman J."/>
            <person name="Nusbaum C."/>
            <person name="Birren B."/>
        </authorList>
    </citation>
    <scope>NUCLEOTIDE SEQUENCE [LARGE SCALE GENOMIC DNA]</scope>
    <source>
        <strain evidence="3">ATCC MYA-4855 / 20631-21</strain>
    </source>
</reference>
<dbReference type="AlphaFoldDB" id="L8FNK6"/>
<dbReference type="VEuPathDB" id="FungiDB:GMDG_08820"/>
<organism evidence="2 3">
    <name type="scientific">Pseudogymnoascus destructans (strain ATCC MYA-4855 / 20631-21)</name>
    <name type="common">Bat white-nose syndrome fungus</name>
    <name type="synonym">Geomyces destructans</name>
    <dbReference type="NCBI Taxonomy" id="658429"/>
    <lineage>
        <taxon>Eukaryota</taxon>
        <taxon>Fungi</taxon>
        <taxon>Dikarya</taxon>
        <taxon>Ascomycota</taxon>
        <taxon>Pezizomycotina</taxon>
        <taxon>Leotiomycetes</taxon>
        <taxon>Thelebolales</taxon>
        <taxon>Thelebolaceae</taxon>
        <taxon>Pseudogymnoascus</taxon>
    </lineage>
</organism>